<feature type="transmembrane region" description="Helical" evidence="7">
    <location>
        <begin position="261"/>
        <end position="284"/>
    </location>
</feature>
<dbReference type="SUPFAM" id="SSF103473">
    <property type="entry name" value="MFS general substrate transporter"/>
    <property type="match status" value="1"/>
</dbReference>
<evidence type="ECO:0000313" key="9">
    <source>
        <dbReference type="WBParaSite" id="MBELARI_LOCUS17480"/>
    </source>
</evidence>
<proteinExistence type="inferred from homology"/>
<dbReference type="Gene3D" id="1.20.1250.20">
    <property type="entry name" value="MFS general substrate transporter like domains"/>
    <property type="match status" value="1"/>
</dbReference>
<dbReference type="GO" id="GO:0016020">
    <property type="term" value="C:membrane"/>
    <property type="evidence" value="ECO:0007669"/>
    <property type="project" value="UniProtKB-SubCell"/>
</dbReference>
<evidence type="ECO:0000256" key="6">
    <source>
        <dbReference type="ARBA" id="ARBA00023136"/>
    </source>
</evidence>
<keyword evidence="6 7" id="KW-0472">Membrane</keyword>
<sequence>MKEKTGKKISIRSVVQDENPALTNTVIVNGAYLFSTFGDRLWMFAVGIFMTRIGGLSWVAIQQLVDSLTKLLLLPMVGTRLDKFNRNRGMQLVLLCNNLSIVVSACAFYVGETKFAKESGALKHIALIMALIFGSISRVASEAQRITFNKDWIIVLVENTNGATRLSTQNSIMGAIDHAANMIAPVIVGGVIDNISSQACCIFIILWNIVSWILEGFVLFWVYKRTPALATKKGDEKFEVEQALCGISAFKAYKRQSCFRAAFGLALLYMTVLGFDNLAISYGLSQGVSASALGSLRSFGALLGMLGIFTYTLMERTIGLVFAAFIGLLLQNIAINLCSTSTVLPGNPFNATGFISNMNLQEWSGHVKNGIMKAGLETDKVQALPIWQLPPSIILFFTGITLARYGLWIADPAISQIMQHTIPERERYTVFGAQTAICEFFSVIKDLLVISFPVVEMFGLLSLISCCFVFTGFLFYFSYFIKNLRTKFELENENDKELIEIGAKSETVPLAEFEKTDIEKDV</sequence>
<keyword evidence="4 7" id="KW-0812">Transmembrane</keyword>
<comment type="subcellular location">
    <subcellularLocation>
        <location evidence="1 7">Membrane</location>
        <topology evidence="1 7">Multi-pass membrane protein</topology>
    </subcellularLocation>
</comment>
<evidence type="ECO:0000256" key="3">
    <source>
        <dbReference type="ARBA" id="ARBA00022448"/>
    </source>
</evidence>
<evidence type="ECO:0000256" key="1">
    <source>
        <dbReference type="ARBA" id="ARBA00004141"/>
    </source>
</evidence>
<dbReference type="GO" id="GO:0005381">
    <property type="term" value="F:iron ion transmembrane transporter activity"/>
    <property type="evidence" value="ECO:0007669"/>
    <property type="project" value="UniProtKB-UniRule"/>
</dbReference>
<feature type="transmembrane region" description="Helical" evidence="7">
    <location>
        <begin position="90"/>
        <end position="110"/>
    </location>
</feature>
<dbReference type="PANTHER" id="PTHR11660">
    <property type="entry name" value="SOLUTE CARRIER FAMILY 40 MEMBER"/>
    <property type="match status" value="1"/>
</dbReference>
<dbReference type="Pfam" id="PF06963">
    <property type="entry name" value="FPN1"/>
    <property type="match status" value="1"/>
</dbReference>
<comment type="similarity">
    <text evidence="2 7">Belongs to the ferroportin (FP) (TC 2.A.100) family. SLC40A subfamily.</text>
</comment>
<comment type="function">
    <text evidence="7">May be involved in iron transport and iron homeostasis.</text>
</comment>
<feature type="transmembrane region" description="Helical" evidence="7">
    <location>
        <begin position="458"/>
        <end position="481"/>
    </location>
</feature>
<keyword evidence="5 7" id="KW-1133">Transmembrane helix</keyword>
<feature type="transmembrane region" description="Helical" evidence="7">
    <location>
        <begin position="386"/>
        <end position="407"/>
    </location>
</feature>
<evidence type="ECO:0000256" key="2">
    <source>
        <dbReference type="ARBA" id="ARBA00006279"/>
    </source>
</evidence>
<dbReference type="WBParaSite" id="MBELARI_LOCUS17480">
    <property type="protein sequence ID" value="MBELARI_LOCUS17480"/>
    <property type="gene ID" value="MBELARI_LOCUS17480"/>
</dbReference>
<dbReference type="PANTHER" id="PTHR11660:SF57">
    <property type="entry name" value="SOLUTE CARRIER FAMILY 40 MEMBER"/>
    <property type="match status" value="1"/>
</dbReference>
<dbReference type="AlphaFoldDB" id="A0AAF3ETJ6"/>
<name>A0AAF3ETJ6_9BILA</name>
<dbReference type="InterPro" id="IPR009716">
    <property type="entry name" value="Ferroportin-1"/>
</dbReference>
<feature type="transmembrane region" description="Helical" evidence="7">
    <location>
        <begin position="296"/>
        <end position="313"/>
    </location>
</feature>
<keyword evidence="7" id="KW-0406">Ion transport</keyword>
<feature type="transmembrane region" description="Helical" evidence="7">
    <location>
        <begin position="428"/>
        <end position="452"/>
    </location>
</feature>
<dbReference type="Proteomes" id="UP000887575">
    <property type="component" value="Unassembled WGS sequence"/>
</dbReference>
<evidence type="ECO:0000256" key="4">
    <source>
        <dbReference type="ARBA" id="ARBA00022692"/>
    </source>
</evidence>
<evidence type="ECO:0000256" key="7">
    <source>
        <dbReference type="RuleBase" id="RU365065"/>
    </source>
</evidence>
<keyword evidence="8" id="KW-1185">Reference proteome</keyword>
<dbReference type="InterPro" id="IPR036259">
    <property type="entry name" value="MFS_trans_sf"/>
</dbReference>
<evidence type="ECO:0000313" key="8">
    <source>
        <dbReference type="Proteomes" id="UP000887575"/>
    </source>
</evidence>
<protein>
    <recommendedName>
        <fullName evidence="7">Solute carrier family 40 member</fullName>
    </recommendedName>
</protein>
<feature type="transmembrane region" description="Helical" evidence="7">
    <location>
        <begin position="195"/>
        <end position="223"/>
    </location>
</feature>
<feature type="transmembrane region" description="Helical" evidence="7">
    <location>
        <begin position="122"/>
        <end position="140"/>
    </location>
</feature>
<organism evidence="8 9">
    <name type="scientific">Mesorhabditis belari</name>
    <dbReference type="NCBI Taxonomy" id="2138241"/>
    <lineage>
        <taxon>Eukaryota</taxon>
        <taxon>Metazoa</taxon>
        <taxon>Ecdysozoa</taxon>
        <taxon>Nematoda</taxon>
        <taxon>Chromadorea</taxon>
        <taxon>Rhabditida</taxon>
        <taxon>Rhabditina</taxon>
        <taxon>Rhabditomorpha</taxon>
        <taxon>Rhabditoidea</taxon>
        <taxon>Rhabditidae</taxon>
        <taxon>Mesorhabditinae</taxon>
        <taxon>Mesorhabditis</taxon>
    </lineage>
</organism>
<accession>A0AAF3ETJ6</accession>
<reference evidence="9" key="1">
    <citation type="submission" date="2024-02" db="UniProtKB">
        <authorList>
            <consortium name="WormBaseParasite"/>
        </authorList>
    </citation>
    <scope>IDENTIFICATION</scope>
</reference>
<feature type="transmembrane region" description="Helical" evidence="7">
    <location>
        <begin position="41"/>
        <end position="61"/>
    </location>
</feature>
<keyword evidence="3 7" id="KW-0813">Transport</keyword>
<feature type="transmembrane region" description="Helical" evidence="7">
    <location>
        <begin position="320"/>
        <end position="344"/>
    </location>
</feature>
<evidence type="ECO:0000256" key="5">
    <source>
        <dbReference type="ARBA" id="ARBA00022989"/>
    </source>
</evidence>